<sequence>MCPRSLVRAGEFCPASWKNLTCWQGHYCKPQSIYPVKCPMLTPCPEGTAYPRAYRMTGLLVAVILFGMVLALRLSRGIADLIQRFIRFNSVITDLTHYMNPAKGAGHSDSVAGL</sequence>
<protein>
    <submittedName>
        <fullName evidence="2">Uncharacterized protein</fullName>
    </submittedName>
</protein>
<accession>A0A150GGM2</accession>
<dbReference type="EMBL" id="LSYV01000028">
    <property type="protein sequence ID" value="KXZ48510.1"/>
    <property type="molecule type" value="Genomic_DNA"/>
</dbReference>
<keyword evidence="3" id="KW-1185">Reference proteome</keyword>
<evidence type="ECO:0000256" key="1">
    <source>
        <dbReference type="SAM" id="Phobius"/>
    </source>
</evidence>
<evidence type="ECO:0000313" key="2">
    <source>
        <dbReference type="EMBL" id="KXZ48510.1"/>
    </source>
</evidence>
<name>A0A150GGM2_GONPE</name>
<keyword evidence="1" id="KW-0812">Transmembrane</keyword>
<gene>
    <name evidence="2" type="ORF">GPECTOR_27g681</name>
</gene>
<comment type="caution">
    <text evidence="2">The sequence shown here is derived from an EMBL/GenBank/DDBJ whole genome shotgun (WGS) entry which is preliminary data.</text>
</comment>
<organism evidence="2 3">
    <name type="scientific">Gonium pectorale</name>
    <name type="common">Green alga</name>
    <dbReference type="NCBI Taxonomy" id="33097"/>
    <lineage>
        <taxon>Eukaryota</taxon>
        <taxon>Viridiplantae</taxon>
        <taxon>Chlorophyta</taxon>
        <taxon>core chlorophytes</taxon>
        <taxon>Chlorophyceae</taxon>
        <taxon>CS clade</taxon>
        <taxon>Chlamydomonadales</taxon>
        <taxon>Volvocaceae</taxon>
        <taxon>Gonium</taxon>
    </lineage>
</organism>
<evidence type="ECO:0000313" key="3">
    <source>
        <dbReference type="Proteomes" id="UP000075714"/>
    </source>
</evidence>
<dbReference type="OrthoDB" id="439917at2759"/>
<dbReference type="AlphaFoldDB" id="A0A150GGM2"/>
<proteinExistence type="predicted"/>
<keyword evidence="1" id="KW-1133">Transmembrane helix</keyword>
<feature type="transmembrane region" description="Helical" evidence="1">
    <location>
        <begin position="53"/>
        <end position="74"/>
    </location>
</feature>
<reference evidence="3" key="1">
    <citation type="journal article" date="2016" name="Nat. Commun.">
        <title>The Gonium pectorale genome demonstrates co-option of cell cycle regulation during the evolution of multicellularity.</title>
        <authorList>
            <person name="Hanschen E.R."/>
            <person name="Marriage T.N."/>
            <person name="Ferris P.J."/>
            <person name="Hamaji T."/>
            <person name="Toyoda A."/>
            <person name="Fujiyama A."/>
            <person name="Neme R."/>
            <person name="Noguchi H."/>
            <person name="Minakuchi Y."/>
            <person name="Suzuki M."/>
            <person name="Kawai-Toyooka H."/>
            <person name="Smith D.R."/>
            <person name="Sparks H."/>
            <person name="Anderson J."/>
            <person name="Bakaric R."/>
            <person name="Luria V."/>
            <person name="Karger A."/>
            <person name="Kirschner M.W."/>
            <person name="Durand P.M."/>
            <person name="Michod R.E."/>
            <person name="Nozaki H."/>
            <person name="Olson B.J."/>
        </authorList>
    </citation>
    <scope>NUCLEOTIDE SEQUENCE [LARGE SCALE GENOMIC DNA]</scope>
    <source>
        <strain evidence="3">NIES-2863</strain>
    </source>
</reference>
<dbReference type="Proteomes" id="UP000075714">
    <property type="component" value="Unassembled WGS sequence"/>
</dbReference>
<keyword evidence="1" id="KW-0472">Membrane</keyword>